<feature type="domain" description="Methyltransferase small" evidence="4">
    <location>
        <begin position="135"/>
        <end position="217"/>
    </location>
</feature>
<dbReference type="GO" id="GO:0005840">
    <property type="term" value="C:ribosome"/>
    <property type="evidence" value="ECO:0007669"/>
    <property type="project" value="UniProtKB-KW"/>
</dbReference>
<name>A0A1J5S9Y9_9ZZZZ</name>
<comment type="caution">
    <text evidence="5">The sequence shown here is derived from an EMBL/GenBank/DDBJ whole genome shotgun (WGS) entry which is preliminary data.</text>
</comment>
<evidence type="ECO:0000256" key="1">
    <source>
        <dbReference type="ARBA" id="ARBA00022603"/>
    </source>
</evidence>
<dbReference type="GO" id="GO:0036009">
    <property type="term" value="F:protein-glutamine N-methyltransferase activity"/>
    <property type="evidence" value="ECO:0007669"/>
    <property type="project" value="InterPro"/>
</dbReference>
<dbReference type="Gene3D" id="3.40.50.150">
    <property type="entry name" value="Vaccinia Virus protein VP39"/>
    <property type="match status" value="1"/>
</dbReference>
<dbReference type="InterPro" id="IPR002052">
    <property type="entry name" value="DNA_methylase_N6_adenine_CS"/>
</dbReference>
<evidence type="ECO:0000259" key="4">
    <source>
        <dbReference type="Pfam" id="PF05175"/>
    </source>
</evidence>
<dbReference type="CDD" id="cd02440">
    <property type="entry name" value="AdoMet_MTases"/>
    <property type="match status" value="1"/>
</dbReference>
<keyword evidence="5" id="KW-0687">Ribonucleoprotein</keyword>
<dbReference type="GO" id="GO:0003676">
    <property type="term" value="F:nucleic acid binding"/>
    <property type="evidence" value="ECO:0007669"/>
    <property type="project" value="InterPro"/>
</dbReference>
<reference evidence="5" key="1">
    <citation type="submission" date="2016-10" db="EMBL/GenBank/DDBJ databases">
        <title>Sequence of Gallionella enrichment culture.</title>
        <authorList>
            <person name="Poehlein A."/>
            <person name="Muehling M."/>
            <person name="Daniel R."/>
        </authorList>
    </citation>
    <scope>NUCLEOTIDE SEQUENCE</scope>
</reference>
<protein>
    <submittedName>
        <fullName evidence="5">50S ribosomal protein L3 glutamine methyltransferase</fullName>
        <ecNumber evidence="5">2.1.1.298</ecNumber>
    </submittedName>
</protein>
<dbReference type="EMBL" id="MLJW01000052">
    <property type="protein sequence ID" value="OIR05151.1"/>
    <property type="molecule type" value="Genomic_DNA"/>
</dbReference>
<dbReference type="GO" id="GO:0005829">
    <property type="term" value="C:cytosol"/>
    <property type="evidence" value="ECO:0007669"/>
    <property type="project" value="TreeGrafter"/>
</dbReference>
<dbReference type="InterPro" id="IPR017127">
    <property type="entry name" value="Ribosome_uL3_MTase"/>
</dbReference>
<dbReference type="PIRSF" id="PIRSF037167">
    <property type="entry name" value="Mtase_YfcB_prd"/>
    <property type="match status" value="1"/>
</dbReference>
<keyword evidence="5" id="KW-0689">Ribosomal protein</keyword>
<evidence type="ECO:0000256" key="2">
    <source>
        <dbReference type="ARBA" id="ARBA00022679"/>
    </source>
</evidence>
<dbReference type="InterPro" id="IPR029063">
    <property type="entry name" value="SAM-dependent_MTases_sf"/>
</dbReference>
<dbReference type="AlphaFoldDB" id="A0A1J5S9Y9"/>
<dbReference type="SUPFAM" id="SSF53335">
    <property type="entry name" value="S-adenosyl-L-methionine-dependent methyltransferases"/>
    <property type="match status" value="1"/>
</dbReference>
<dbReference type="NCBIfam" id="TIGR03533">
    <property type="entry name" value="L3_gln_methyl"/>
    <property type="match status" value="1"/>
</dbReference>
<evidence type="ECO:0000313" key="5">
    <source>
        <dbReference type="EMBL" id="OIR05151.1"/>
    </source>
</evidence>
<keyword evidence="1 5" id="KW-0489">Methyltransferase</keyword>
<keyword evidence="2 5" id="KW-0808">Transferase</keyword>
<dbReference type="PANTHER" id="PTHR47806">
    <property type="entry name" value="50S RIBOSOMAL PROTEIN L3 GLUTAMINE METHYLTRANSFERASE"/>
    <property type="match status" value="1"/>
</dbReference>
<dbReference type="PROSITE" id="PS00092">
    <property type="entry name" value="N6_MTASE"/>
    <property type="match status" value="1"/>
</dbReference>
<sequence>MAAPRDPLTGAARCRTPGAWLRYAVGAYGREGLSLGQIATSAHDEALYLILHTLGLPMDSDPSVLELELGESQRAALREVFRRRVVDRTPAGYLTREAWLGELRFYVDERVLIPRSYFLEILPEQLDAWVPDPRKVRHVVDVCTGSACLAILLALKYPKAQVDAIDVSEDALDVARINVKAHRLGRRITLHRSDVFEMVPPVAYDVILSNPPYEPSAHVDGLPAEFRREPRLALDGGRDGLDIIRRLLEQARSRLAPKGIVVIEVGGLRQAMDREFAALAPRWLATEDGSDCICLIEAGALRAWRPRRGRR</sequence>
<dbReference type="InterPro" id="IPR007848">
    <property type="entry name" value="Small_mtfrase_dom"/>
</dbReference>
<keyword evidence="3" id="KW-0949">S-adenosyl-L-methionine</keyword>
<dbReference type="NCBIfam" id="TIGR00536">
    <property type="entry name" value="hemK_fam"/>
    <property type="match status" value="1"/>
</dbReference>
<dbReference type="PANTHER" id="PTHR47806:SF1">
    <property type="entry name" value="RIBOSOMAL PROTEIN UL3 GLUTAMINE METHYLTRANSFERASE"/>
    <property type="match status" value="1"/>
</dbReference>
<dbReference type="EC" id="2.1.1.298" evidence="5"/>
<proteinExistence type="predicted"/>
<dbReference type="Pfam" id="PF05175">
    <property type="entry name" value="MTS"/>
    <property type="match status" value="1"/>
</dbReference>
<evidence type="ECO:0000256" key="3">
    <source>
        <dbReference type="ARBA" id="ARBA00022691"/>
    </source>
</evidence>
<dbReference type="GO" id="GO:0032259">
    <property type="term" value="P:methylation"/>
    <property type="evidence" value="ECO:0007669"/>
    <property type="project" value="UniProtKB-KW"/>
</dbReference>
<accession>A0A1J5S9Y9</accession>
<dbReference type="InterPro" id="IPR004556">
    <property type="entry name" value="HemK-like"/>
</dbReference>
<organism evidence="5">
    <name type="scientific">mine drainage metagenome</name>
    <dbReference type="NCBI Taxonomy" id="410659"/>
    <lineage>
        <taxon>unclassified sequences</taxon>
        <taxon>metagenomes</taxon>
        <taxon>ecological metagenomes</taxon>
    </lineage>
</organism>
<gene>
    <name evidence="5" type="primary">prmB_4</name>
    <name evidence="5" type="ORF">GALL_127090</name>
</gene>